<feature type="transmembrane region" description="Helical" evidence="2">
    <location>
        <begin position="152"/>
        <end position="173"/>
    </location>
</feature>
<evidence type="ECO:0000313" key="5">
    <source>
        <dbReference type="WBParaSite" id="ACAC_0001220701-mRNA-1"/>
    </source>
</evidence>
<reference evidence="4" key="1">
    <citation type="submission" date="2012-09" db="EMBL/GenBank/DDBJ databases">
        <authorList>
            <person name="Martin A.A."/>
        </authorList>
    </citation>
    <scope>NUCLEOTIDE SEQUENCE</scope>
</reference>
<dbReference type="InterPro" id="IPR006571">
    <property type="entry name" value="TLDc_dom"/>
</dbReference>
<keyword evidence="4" id="KW-1185">Reference proteome</keyword>
<keyword evidence="2" id="KW-1133">Transmembrane helix</keyword>
<proteinExistence type="predicted"/>
<reference evidence="5" key="2">
    <citation type="submission" date="2016-04" db="UniProtKB">
        <authorList>
            <consortium name="WormBaseParasite"/>
        </authorList>
    </citation>
    <scope>IDENTIFICATION</scope>
</reference>
<feature type="region of interest" description="Disordered" evidence="1">
    <location>
        <begin position="1"/>
        <end position="21"/>
    </location>
</feature>
<protein>
    <submittedName>
        <fullName evidence="5">TLDc domain-containing protein</fullName>
    </submittedName>
</protein>
<organism evidence="4 5">
    <name type="scientific">Angiostrongylus cantonensis</name>
    <name type="common">Rat lungworm</name>
    <dbReference type="NCBI Taxonomy" id="6313"/>
    <lineage>
        <taxon>Eukaryota</taxon>
        <taxon>Metazoa</taxon>
        <taxon>Ecdysozoa</taxon>
        <taxon>Nematoda</taxon>
        <taxon>Chromadorea</taxon>
        <taxon>Rhabditida</taxon>
        <taxon>Rhabditina</taxon>
        <taxon>Rhabditomorpha</taxon>
        <taxon>Strongyloidea</taxon>
        <taxon>Metastrongylidae</taxon>
        <taxon>Angiostrongylus</taxon>
    </lineage>
</organism>
<dbReference type="PROSITE" id="PS51886">
    <property type="entry name" value="TLDC"/>
    <property type="match status" value="1"/>
</dbReference>
<dbReference type="AlphaFoldDB" id="A0A158PCA3"/>
<evidence type="ECO:0000256" key="1">
    <source>
        <dbReference type="SAM" id="MobiDB-lite"/>
    </source>
</evidence>
<accession>A0A158PCA3</accession>
<feature type="compositionally biased region" description="Basic residues" evidence="1">
    <location>
        <begin position="1"/>
        <end position="18"/>
    </location>
</feature>
<evidence type="ECO:0000256" key="2">
    <source>
        <dbReference type="SAM" id="Phobius"/>
    </source>
</evidence>
<dbReference type="Pfam" id="PF07534">
    <property type="entry name" value="TLD"/>
    <property type="match status" value="1"/>
</dbReference>
<evidence type="ECO:0000259" key="3">
    <source>
        <dbReference type="PROSITE" id="PS51886"/>
    </source>
</evidence>
<dbReference type="Proteomes" id="UP000035642">
    <property type="component" value="Unassembled WGS sequence"/>
</dbReference>
<dbReference type="SMART" id="SM00584">
    <property type="entry name" value="TLDc"/>
    <property type="match status" value="1"/>
</dbReference>
<keyword evidence="2" id="KW-0472">Membrane</keyword>
<evidence type="ECO:0000313" key="4">
    <source>
        <dbReference type="Proteomes" id="UP000035642"/>
    </source>
</evidence>
<feature type="domain" description="TLDc" evidence="3">
    <location>
        <begin position="199"/>
        <end position="331"/>
    </location>
</feature>
<name>A0A158PCA3_ANGCA</name>
<sequence length="395" mass="44826">MPNSVKHKLKSEKGKRRLQQPDGALEEYGRQAFNIKLAENLWSFLSESKPFDGRLTLKEFARHVVNLWGTSTDVYVQICQPVLNLIKQCSEAAGARAVAGDEEFIANLACNMSGNCSSVEEIIDWKNSVCPVFCHALQAYVLHVLLDQEYVILFRSLFFVSVIVVDLYITPIIDYSSDILTPMQMWYIHKGSSTGSAHKIVVLLLSFSESTLSASQWTPLYSSAIHGISVNRFENYVFDYKGPTVSVFQLNDSRIFVLATEDTWRHSASRYGGPKTKLFEVSPELKVWSPPSPIYCNFKIRSAAFGISFSNVMKVDKEMGNVIAIEVWGCASFNALEDQKRLRVWQNQQKERNLKVPLPGNWDNNPDKTILEMAGFQFSDERKRMEMEKSARESS</sequence>
<keyword evidence="2" id="KW-0812">Transmembrane</keyword>
<dbReference type="WBParaSite" id="ACAC_0001220701-mRNA-1">
    <property type="protein sequence ID" value="ACAC_0001220701-mRNA-1"/>
    <property type="gene ID" value="ACAC_0001220701"/>
</dbReference>